<feature type="compositionally biased region" description="Basic and acidic residues" evidence="1">
    <location>
        <begin position="355"/>
        <end position="367"/>
    </location>
</feature>
<accession>A0A1G8L0E8</accession>
<dbReference type="Proteomes" id="UP000199258">
    <property type="component" value="Unassembled WGS sequence"/>
</dbReference>
<keyword evidence="4" id="KW-1185">Reference proteome</keyword>
<sequence length="462" mass="48650">MEKGTAERVGSARQPVCGGAYAGGVYAAELERAYAEACGEWPEGEVGLDWAEEGLNEYGIDEHARARVEEAVPSTLLYRLEEGSPARARRCQTLGDTLDLLRAADRLASWVAARQAVLLAQVLDRVQDQEHVLLTGRADPGAGRDGGAGLGFMLAAQEIAPLLRVPGRTAQRMLGDAVRLTRELPGTWKALEEGRVSPVQAQVLVEESGSLPVEALPGFEEAVLDAAGGLTRPKLARRCRRVREELHPETITARRVRAVQDRCVSVQPEQDGMAWLGAYLPAEQAHGIFNRVDAAARSLQGPTEARTLSQLRADVFADVLTHTCAGDVKKGTGFRGIGASVFVTVPVMTLLGHKRSDWQNHPTDTEHGTGAGARSIKGSGGNSAERSGGTGLDPGAGVPADVNVGAAAGVAGAVVPDLTGCENGLLDGYGPIDPETARSLSAHAPSFTRILVHPEEGVSLSV</sequence>
<feature type="region of interest" description="Disordered" evidence="1">
    <location>
        <begin position="355"/>
        <end position="396"/>
    </location>
</feature>
<dbReference type="AlphaFoldDB" id="A0A1G8L0E8"/>
<dbReference type="EMBL" id="FNDT01000012">
    <property type="protein sequence ID" value="SDI49077.1"/>
    <property type="molecule type" value="Genomic_DNA"/>
</dbReference>
<organism evidence="3 4">
    <name type="scientific">Arthrobacter subterraneus</name>
    <dbReference type="NCBI Taxonomy" id="335973"/>
    <lineage>
        <taxon>Bacteria</taxon>
        <taxon>Bacillati</taxon>
        <taxon>Actinomycetota</taxon>
        <taxon>Actinomycetes</taxon>
        <taxon>Micrococcales</taxon>
        <taxon>Micrococcaceae</taxon>
        <taxon>Arthrobacter</taxon>
    </lineage>
</organism>
<evidence type="ECO:0000313" key="4">
    <source>
        <dbReference type="Proteomes" id="UP000199258"/>
    </source>
</evidence>
<dbReference type="STRING" id="335973.SAMN04488693_112104"/>
<dbReference type="RefSeq" id="WP_090587273.1">
    <property type="nucleotide sequence ID" value="NZ_FNDT01000012.1"/>
</dbReference>
<proteinExistence type="predicted"/>
<dbReference type="Pfam" id="PF02720">
    <property type="entry name" value="DUF222"/>
    <property type="match status" value="1"/>
</dbReference>
<dbReference type="OrthoDB" id="4893808at2"/>
<dbReference type="InterPro" id="IPR003870">
    <property type="entry name" value="DUF222"/>
</dbReference>
<evidence type="ECO:0000259" key="2">
    <source>
        <dbReference type="Pfam" id="PF02720"/>
    </source>
</evidence>
<evidence type="ECO:0000256" key="1">
    <source>
        <dbReference type="SAM" id="MobiDB-lite"/>
    </source>
</evidence>
<protein>
    <recommendedName>
        <fullName evidence="2">DUF222 domain-containing protein</fullName>
    </recommendedName>
</protein>
<gene>
    <name evidence="3" type="ORF">SAMN04488693_112104</name>
</gene>
<feature type="domain" description="DUF222" evidence="2">
    <location>
        <begin position="133"/>
        <end position="349"/>
    </location>
</feature>
<name>A0A1G8L0E8_9MICC</name>
<evidence type="ECO:0000313" key="3">
    <source>
        <dbReference type="EMBL" id="SDI49077.1"/>
    </source>
</evidence>
<reference evidence="3 4" key="1">
    <citation type="submission" date="2016-10" db="EMBL/GenBank/DDBJ databases">
        <authorList>
            <person name="de Groot N.N."/>
        </authorList>
    </citation>
    <scope>NUCLEOTIDE SEQUENCE [LARGE SCALE GENOMIC DNA]</scope>
    <source>
        <strain evidence="3 4">NP_1H</strain>
    </source>
</reference>